<dbReference type="GO" id="GO:0016020">
    <property type="term" value="C:membrane"/>
    <property type="evidence" value="ECO:0007669"/>
    <property type="project" value="InterPro"/>
</dbReference>
<dbReference type="Pfam" id="PF01476">
    <property type="entry name" value="LysM"/>
    <property type="match status" value="1"/>
</dbReference>
<dbReference type="EMBL" id="AATS01000002">
    <property type="protein sequence ID" value="EAU55690.1"/>
    <property type="molecule type" value="Genomic_DNA"/>
</dbReference>
<dbReference type="HOGENOM" id="CLU_719243_0_0_0"/>
<organism evidence="4 5">
    <name type="scientific">Mariprofundus ferrooxydans PV-1</name>
    <dbReference type="NCBI Taxonomy" id="314345"/>
    <lineage>
        <taxon>Bacteria</taxon>
        <taxon>Pseudomonadati</taxon>
        <taxon>Pseudomonadota</taxon>
        <taxon>Candidatius Mariprofundia</taxon>
        <taxon>Mariprofundales</taxon>
        <taxon>Mariprofundaceae</taxon>
        <taxon>Mariprofundus</taxon>
    </lineage>
</organism>
<dbReference type="PANTHER" id="PTHR37423:SF2">
    <property type="entry name" value="MEMBRANE-BOUND LYTIC MUREIN TRANSGLYCOSYLASE C"/>
    <property type="match status" value="1"/>
</dbReference>
<dbReference type="SUPFAM" id="SSF53955">
    <property type="entry name" value="Lysozyme-like"/>
    <property type="match status" value="1"/>
</dbReference>
<sequence>MNIRDIRTVILLASLTTFSACAQFNGGSSFSDWFRPPPPPATAVATPPPSPFLADLSEGEIASVKAEAMRVYGPSWQRISERSRYVRQPLVETLARYGAPIALQMIPVVESGYNPYARSEVGATGLWQLMPETATDLRIRSNKLVDGRRDIEASTRGAAHFLLKQYARFGSWPLAFAAYHLGPSGVQRRIDRHPWHNGDGLRRLPLPPITKTYIRHILGLIALQRDGQLLLPPPYPTSTVVIHSPVDLERLHNVAGMRKNQLFRFNPKLARMQYYHDRPKQLSLRITQKGAKRVHHIIPSAASNKLYIRVQRGESIAQISRHYRVSVYVLKKENPELVARGLRQGMRLNIPVKDLSRAKITANPLIKKPSPELAEITTVATADL</sequence>
<dbReference type="InterPro" id="IPR018392">
    <property type="entry name" value="LysM"/>
</dbReference>
<evidence type="ECO:0000256" key="1">
    <source>
        <dbReference type="ARBA" id="ARBA00007734"/>
    </source>
</evidence>
<feature type="chain" id="PRO_5004171469" evidence="2">
    <location>
        <begin position="23"/>
        <end position="384"/>
    </location>
</feature>
<evidence type="ECO:0000259" key="3">
    <source>
        <dbReference type="PROSITE" id="PS51782"/>
    </source>
</evidence>
<dbReference type="GO" id="GO:0008933">
    <property type="term" value="F:peptidoglycan lytic transglycosylase activity"/>
    <property type="evidence" value="ECO:0007669"/>
    <property type="project" value="InterPro"/>
</dbReference>
<dbReference type="InParanoid" id="Q0F260"/>
<dbReference type="InterPro" id="IPR000189">
    <property type="entry name" value="Transglyc_AS"/>
</dbReference>
<dbReference type="eggNOG" id="COG0741">
    <property type="taxonomic scope" value="Bacteria"/>
</dbReference>
<gene>
    <name evidence="4" type="ORF">SPV1_02042</name>
</gene>
<dbReference type="PROSITE" id="PS51257">
    <property type="entry name" value="PROKAR_LIPOPROTEIN"/>
    <property type="match status" value="1"/>
</dbReference>
<name>Q0F260_9PROT</name>
<feature type="signal peptide" evidence="2">
    <location>
        <begin position="1"/>
        <end position="22"/>
    </location>
</feature>
<dbReference type="AlphaFoldDB" id="Q0F260"/>
<dbReference type="InterPro" id="IPR008258">
    <property type="entry name" value="Transglycosylase_SLT_dom_1"/>
</dbReference>
<dbReference type="Proteomes" id="UP000005297">
    <property type="component" value="Unassembled WGS sequence"/>
</dbReference>
<dbReference type="Pfam" id="PF01464">
    <property type="entry name" value="SLT"/>
    <property type="match status" value="1"/>
</dbReference>
<accession>Q0F260</accession>
<dbReference type="PROSITE" id="PS00922">
    <property type="entry name" value="TRANSGLYCOSYLASE"/>
    <property type="match status" value="1"/>
</dbReference>
<comment type="similarity">
    <text evidence="1">Belongs to the transglycosylase Slt family.</text>
</comment>
<dbReference type="STRING" id="314344.AL013_01010"/>
<dbReference type="SUPFAM" id="SSF54106">
    <property type="entry name" value="LysM domain"/>
    <property type="match status" value="1"/>
</dbReference>
<keyword evidence="5" id="KW-1185">Reference proteome</keyword>
<reference evidence="4 5" key="1">
    <citation type="submission" date="2006-09" db="EMBL/GenBank/DDBJ databases">
        <authorList>
            <person name="Emerson D."/>
            <person name="Ferriera S."/>
            <person name="Johnson J."/>
            <person name="Kravitz S."/>
            <person name="Halpern A."/>
            <person name="Remington K."/>
            <person name="Beeson K."/>
            <person name="Tran B."/>
            <person name="Rogers Y.-H."/>
            <person name="Friedman R."/>
            <person name="Venter J.C."/>
        </authorList>
    </citation>
    <scope>NUCLEOTIDE SEQUENCE [LARGE SCALE GENOMIC DNA]</scope>
    <source>
        <strain evidence="4 5">PV-1</strain>
    </source>
</reference>
<dbReference type="Gene3D" id="3.10.350.10">
    <property type="entry name" value="LysM domain"/>
    <property type="match status" value="1"/>
</dbReference>
<evidence type="ECO:0000313" key="5">
    <source>
        <dbReference type="Proteomes" id="UP000005297"/>
    </source>
</evidence>
<dbReference type="PANTHER" id="PTHR37423">
    <property type="entry name" value="SOLUBLE LYTIC MUREIN TRANSGLYCOSYLASE-RELATED"/>
    <property type="match status" value="1"/>
</dbReference>
<proteinExistence type="inferred from homology"/>
<protein>
    <submittedName>
        <fullName evidence="4">Membrane-bound lytic murein transglycosylase D</fullName>
    </submittedName>
</protein>
<dbReference type="RefSeq" id="WP_009850709.1">
    <property type="nucleotide sequence ID" value="NZ_DS022295.1"/>
</dbReference>
<dbReference type="SMART" id="SM00257">
    <property type="entry name" value="LysM"/>
    <property type="match status" value="1"/>
</dbReference>
<dbReference type="FunCoup" id="Q0F260">
    <property type="interactions" value="132"/>
</dbReference>
<dbReference type="CDD" id="cd16894">
    <property type="entry name" value="MltD-like"/>
    <property type="match status" value="1"/>
</dbReference>
<evidence type="ECO:0000256" key="2">
    <source>
        <dbReference type="SAM" id="SignalP"/>
    </source>
</evidence>
<keyword evidence="2" id="KW-0732">Signal</keyword>
<feature type="domain" description="LysM" evidence="3">
    <location>
        <begin position="306"/>
        <end position="350"/>
    </location>
</feature>
<dbReference type="InterPro" id="IPR023346">
    <property type="entry name" value="Lysozyme-like_dom_sf"/>
</dbReference>
<dbReference type="InterPro" id="IPR036779">
    <property type="entry name" value="LysM_dom_sf"/>
</dbReference>
<comment type="caution">
    <text evidence="4">The sequence shown here is derived from an EMBL/GenBank/DDBJ whole genome shotgun (WGS) entry which is preliminary data.</text>
</comment>
<dbReference type="PROSITE" id="PS51782">
    <property type="entry name" value="LYSM"/>
    <property type="match status" value="1"/>
</dbReference>
<dbReference type="GO" id="GO:0000270">
    <property type="term" value="P:peptidoglycan metabolic process"/>
    <property type="evidence" value="ECO:0007669"/>
    <property type="project" value="InterPro"/>
</dbReference>
<evidence type="ECO:0000313" key="4">
    <source>
        <dbReference type="EMBL" id="EAU55690.1"/>
    </source>
</evidence>
<dbReference type="Gene3D" id="1.10.530.10">
    <property type="match status" value="1"/>
</dbReference>